<proteinExistence type="predicted"/>
<feature type="compositionally biased region" description="Basic and acidic residues" evidence="1">
    <location>
        <begin position="1"/>
        <end position="21"/>
    </location>
</feature>
<evidence type="ECO:0000256" key="1">
    <source>
        <dbReference type="SAM" id="MobiDB-lite"/>
    </source>
</evidence>
<sequence>MSYETNKDTNDNNEGDNTKGEDDNDNDEIDKANLWLKEDVKDIIFQILAANLRMLKNLQLIKVNNKFWINNINEFYNSGIFLTNDSGKSSQYLLSYILNDDITLEENSAQIAGEDSYT</sequence>
<evidence type="ECO:0000313" key="3">
    <source>
        <dbReference type="Proteomes" id="UP000615446"/>
    </source>
</evidence>
<organism evidence="2 3">
    <name type="scientific">Rhizophagus clarus</name>
    <dbReference type="NCBI Taxonomy" id="94130"/>
    <lineage>
        <taxon>Eukaryota</taxon>
        <taxon>Fungi</taxon>
        <taxon>Fungi incertae sedis</taxon>
        <taxon>Mucoromycota</taxon>
        <taxon>Glomeromycotina</taxon>
        <taxon>Glomeromycetes</taxon>
        <taxon>Glomerales</taxon>
        <taxon>Glomeraceae</taxon>
        <taxon>Rhizophagus</taxon>
    </lineage>
</organism>
<protein>
    <submittedName>
        <fullName evidence="2">Uncharacterized protein</fullName>
    </submittedName>
</protein>
<reference evidence="2" key="1">
    <citation type="submission" date="2019-10" db="EMBL/GenBank/DDBJ databases">
        <title>Conservation and host-specific expression of non-tandemly repeated heterogenous ribosome RNA gene in arbuscular mycorrhizal fungi.</title>
        <authorList>
            <person name="Maeda T."/>
            <person name="Kobayashi Y."/>
            <person name="Nakagawa T."/>
            <person name="Ezawa T."/>
            <person name="Yamaguchi K."/>
            <person name="Bino T."/>
            <person name="Nishimoto Y."/>
            <person name="Shigenobu S."/>
            <person name="Kawaguchi M."/>
        </authorList>
    </citation>
    <scope>NUCLEOTIDE SEQUENCE</scope>
    <source>
        <strain evidence="2">HR1</strain>
    </source>
</reference>
<evidence type="ECO:0000313" key="2">
    <source>
        <dbReference type="EMBL" id="GES82429.1"/>
    </source>
</evidence>
<accession>A0A8H3QMV1</accession>
<dbReference type="EMBL" id="BLAL01000060">
    <property type="protein sequence ID" value="GES82429.1"/>
    <property type="molecule type" value="Genomic_DNA"/>
</dbReference>
<name>A0A8H3QMV1_9GLOM</name>
<dbReference type="Proteomes" id="UP000615446">
    <property type="component" value="Unassembled WGS sequence"/>
</dbReference>
<gene>
    <name evidence="2" type="ORF">RCL2_000963800</name>
</gene>
<comment type="caution">
    <text evidence="2">The sequence shown here is derived from an EMBL/GenBank/DDBJ whole genome shotgun (WGS) entry which is preliminary data.</text>
</comment>
<feature type="region of interest" description="Disordered" evidence="1">
    <location>
        <begin position="1"/>
        <end position="27"/>
    </location>
</feature>
<dbReference type="AlphaFoldDB" id="A0A8H3QMV1"/>